<evidence type="ECO:0000313" key="4">
    <source>
        <dbReference type="Proteomes" id="UP001174210"/>
    </source>
</evidence>
<dbReference type="EMBL" id="JAROCB010000005">
    <property type="protein sequence ID" value="MDN4598949.1"/>
    <property type="molecule type" value="Genomic_DNA"/>
</dbReference>
<evidence type="ECO:0000313" key="3">
    <source>
        <dbReference type="EMBL" id="MDN4598949.1"/>
    </source>
</evidence>
<keyword evidence="1" id="KW-0560">Oxidoreductase</keyword>
<dbReference type="InterPro" id="IPR029058">
    <property type="entry name" value="AB_hydrolase_fold"/>
</dbReference>
<keyword evidence="3" id="KW-0378">Hydrolase</keyword>
<evidence type="ECO:0000256" key="1">
    <source>
        <dbReference type="ARBA" id="ARBA00022559"/>
    </source>
</evidence>
<dbReference type="PANTHER" id="PTHR43433:SF4">
    <property type="entry name" value="NON-HEME CHLOROPEROXIDASE-RELATED"/>
    <property type="match status" value="1"/>
</dbReference>
<dbReference type="GO" id="GO:0016787">
    <property type="term" value="F:hydrolase activity"/>
    <property type="evidence" value="ECO:0007669"/>
    <property type="project" value="UniProtKB-KW"/>
</dbReference>
<dbReference type="Pfam" id="PF00561">
    <property type="entry name" value="Abhydrolase_1"/>
    <property type="match status" value="1"/>
</dbReference>
<keyword evidence="1" id="KW-0575">Peroxidase</keyword>
<reference evidence="3" key="1">
    <citation type="submission" date="2023-03" db="EMBL/GenBank/DDBJ databases">
        <title>MT1 and MT2 Draft Genomes of Novel Species.</title>
        <authorList>
            <person name="Venkateswaran K."/>
        </authorList>
    </citation>
    <scope>NUCLEOTIDE SEQUENCE</scope>
    <source>
        <strain evidence="3">F6_8S_P_1A</strain>
    </source>
</reference>
<dbReference type="PRINTS" id="PR00412">
    <property type="entry name" value="EPOXHYDRLASE"/>
</dbReference>
<sequence length="279" mass="30361">MGTITVGGENSAPIQLYYEDQGAGQPVVLLSGWPFDARSWEPQLHPLLEAGYRVISVDRRGFGRSSGTTTGYDFDTLSGDVDTLLTTLDLNDVNLIGFSLGTGEVARYVGRFGTSRLRSVAFLESLTPSFVKSDDNPKGVDAAGVKGVQDAIAADRFAWLTGMMDNFLNLDDYQGKLVSEDTVRWMWSTGADSSPYATWACPQLWLEDFQSDLARVDVPALIMHGTADRILSIDGQGHRAHEALPAARYVEIDGGPHINPVTHAPEVNRQLLDFLANPA</sequence>
<comment type="caution">
    <text evidence="3">The sequence shown here is derived from an EMBL/GenBank/DDBJ whole genome shotgun (WGS) entry which is preliminary data.</text>
</comment>
<proteinExistence type="predicted"/>
<dbReference type="InterPro" id="IPR000639">
    <property type="entry name" value="Epox_hydrolase-like"/>
</dbReference>
<organism evidence="3 4">
    <name type="scientific">Leifsonia virtsii</name>
    <dbReference type="NCBI Taxonomy" id="3035915"/>
    <lineage>
        <taxon>Bacteria</taxon>
        <taxon>Bacillati</taxon>
        <taxon>Actinomycetota</taxon>
        <taxon>Actinomycetes</taxon>
        <taxon>Micrococcales</taxon>
        <taxon>Microbacteriaceae</taxon>
        <taxon>Leifsonia</taxon>
    </lineage>
</organism>
<dbReference type="Proteomes" id="UP001174210">
    <property type="component" value="Unassembled WGS sequence"/>
</dbReference>
<dbReference type="Gene3D" id="3.40.50.1820">
    <property type="entry name" value="alpha/beta hydrolase"/>
    <property type="match status" value="1"/>
</dbReference>
<keyword evidence="4" id="KW-1185">Reference proteome</keyword>
<dbReference type="InterPro" id="IPR000073">
    <property type="entry name" value="AB_hydrolase_1"/>
</dbReference>
<feature type="domain" description="AB hydrolase-1" evidence="2">
    <location>
        <begin position="26"/>
        <end position="263"/>
    </location>
</feature>
<dbReference type="InterPro" id="IPR050471">
    <property type="entry name" value="AB_hydrolase"/>
</dbReference>
<dbReference type="SUPFAM" id="SSF53474">
    <property type="entry name" value="alpha/beta-Hydrolases"/>
    <property type="match status" value="1"/>
</dbReference>
<accession>A0ABT8J3U7</accession>
<dbReference type="RefSeq" id="WP_301220294.1">
    <property type="nucleotide sequence ID" value="NZ_JAROCB010000005.1"/>
</dbReference>
<gene>
    <name evidence="3" type="ORF">P5G59_17495</name>
</gene>
<dbReference type="PRINTS" id="PR00111">
    <property type="entry name" value="ABHYDROLASE"/>
</dbReference>
<name>A0ABT8J3U7_9MICO</name>
<protein>
    <submittedName>
        <fullName evidence="3">Alpha/beta hydrolase</fullName>
    </submittedName>
</protein>
<evidence type="ECO:0000259" key="2">
    <source>
        <dbReference type="Pfam" id="PF00561"/>
    </source>
</evidence>
<dbReference type="PANTHER" id="PTHR43433">
    <property type="entry name" value="HYDROLASE, ALPHA/BETA FOLD FAMILY PROTEIN"/>
    <property type="match status" value="1"/>
</dbReference>